<dbReference type="EMBL" id="RHHN01000089">
    <property type="protein sequence ID" value="RNB48173.1"/>
    <property type="molecule type" value="Genomic_DNA"/>
</dbReference>
<reference evidence="2 5" key="2">
    <citation type="submission" date="2019-06" db="EMBL/GenBank/DDBJ databases">
        <title>Whole genome shotgun sequence of Brevibacillus agri NBRC 15538.</title>
        <authorList>
            <person name="Hosoyama A."/>
            <person name="Uohara A."/>
            <person name="Ohji S."/>
            <person name="Ichikawa N."/>
        </authorList>
    </citation>
    <scope>NUCLEOTIDE SEQUENCE [LARGE SCALE GENOMIC DNA]</scope>
    <source>
        <strain evidence="2 5">NBRC 15538</strain>
    </source>
</reference>
<reference evidence="3 4" key="1">
    <citation type="submission" date="2018-10" db="EMBL/GenBank/DDBJ databases">
        <title>Phylogenomics of Brevibacillus.</title>
        <authorList>
            <person name="Dunlap C."/>
        </authorList>
    </citation>
    <scope>NUCLEOTIDE SEQUENCE [LARGE SCALE GENOMIC DNA]</scope>
    <source>
        <strain evidence="3 4">NRRL NRS 1219</strain>
    </source>
</reference>
<feature type="transmembrane region" description="Helical" evidence="1">
    <location>
        <begin position="39"/>
        <end position="61"/>
    </location>
</feature>
<organism evidence="3 4">
    <name type="scientific">Brevibacillus agri</name>
    <dbReference type="NCBI Taxonomy" id="51101"/>
    <lineage>
        <taxon>Bacteria</taxon>
        <taxon>Bacillati</taxon>
        <taxon>Bacillota</taxon>
        <taxon>Bacilli</taxon>
        <taxon>Bacillales</taxon>
        <taxon>Paenibacillaceae</taxon>
        <taxon>Brevibacillus</taxon>
    </lineage>
</organism>
<protein>
    <submittedName>
        <fullName evidence="3">Uncharacterized protein</fullName>
    </submittedName>
</protein>
<evidence type="ECO:0000313" key="3">
    <source>
        <dbReference type="EMBL" id="RNB48173.1"/>
    </source>
</evidence>
<keyword evidence="1" id="KW-0472">Membrane</keyword>
<accession>A0A3M8AA80</accession>
<evidence type="ECO:0000256" key="1">
    <source>
        <dbReference type="SAM" id="Phobius"/>
    </source>
</evidence>
<evidence type="ECO:0000313" key="4">
    <source>
        <dbReference type="Proteomes" id="UP000276178"/>
    </source>
</evidence>
<keyword evidence="1" id="KW-1133">Transmembrane helix</keyword>
<gene>
    <name evidence="2" type="ORF">BAG01nite_08160</name>
    <name evidence="3" type="ORF">EB820_24160</name>
</gene>
<dbReference type="GeneID" id="82811845"/>
<keyword evidence="5" id="KW-1185">Reference proteome</keyword>
<feature type="transmembrane region" description="Helical" evidence="1">
    <location>
        <begin position="7"/>
        <end position="27"/>
    </location>
</feature>
<evidence type="ECO:0000313" key="2">
    <source>
        <dbReference type="EMBL" id="GED24714.1"/>
    </source>
</evidence>
<proteinExistence type="predicted"/>
<sequence>MEKKISIVIGFLVGLVFVNYEIDYNFLFDLGIKPEPVRLAVKLIGLLSTLICGLTLIFDAWRAMRSS</sequence>
<name>A0A3M8AA80_9BACL</name>
<evidence type="ECO:0000313" key="5">
    <source>
        <dbReference type="Proteomes" id="UP000317180"/>
    </source>
</evidence>
<comment type="caution">
    <text evidence="3">The sequence shown here is derived from an EMBL/GenBank/DDBJ whole genome shotgun (WGS) entry which is preliminary data.</text>
</comment>
<dbReference type="RefSeq" id="WP_005833535.1">
    <property type="nucleotide sequence ID" value="NZ_BJOD01000006.1"/>
</dbReference>
<dbReference type="Proteomes" id="UP000317180">
    <property type="component" value="Unassembled WGS sequence"/>
</dbReference>
<dbReference type="AlphaFoldDB" id="A0A3M8AA80"/>
<dbReference type="OrthoDB" id="9982260at2"/>
<keyword evidence="1" id="KW-0812">Transmembrane</keyword>
<dbReference type="EMBL" id="BJOD01000006">
    <property type="protein sequence ID" value="GED24714.1"/>
    <property type="molecule type" value="Genomic_DNA"/>
</dbReference>
<dbReference type="Proteomes" id="UP000276178">
    <property type="component" value="Unassembled WGS sequence"/>
</dbReference>